<evidence type="ECO:0000313" key="6">
    <source>
        <dbReference type="Proteomes" id="UP001374579"/>
    </source>
</evidence>
<dbReference type="EMBL" id="JBAMIC010000012">
    <property type="protein sequence ID" value="KAK7098688.1"/>
    <property type="molecule type" value="Genomic_DNA"/>
</dbReference>
<name>A0AAN9G7R1_9CAEN</name>
<comment type="caution">
    <text evidence="5">The sequence shown here is derived from an EMBL/GenBank/DDBJ whole genome shotgun (WGS) entry which is preliminary data.</text>
</comment>
<dbReference type="PANTHER" id="PTHR45640:SF26">
    <property type="entry name" value="RE23625P"/>
    <property type="match status" value="1"/>
</dbReference>
<dbReference type="Pfam" id="PF00011">
    <property type="entry name" value="HSP20"/>
    <property type="match status" value="1"/>
</dbReference>
<dbReference type="Proteomes" id="UP001374579">
    <property type="component" value="Unassembled WGS sequence"/>
</dbReference>
<gene>
    <name evidence="5" type="ORF">V1264_002934</name>
</gene>
<dbReference type="AlphaFoldDB" id="A0AAN9G7R1"/>
<dbReference type="SUPFAM" id="SSF49764">
    <property type="entry name" value="HSP20-like chaperones"/>
    <property type="match status" value="1"/>
</dbReference>
<organism evidence="5 6">
    <name type="scientific">Littorina saxatilis</name>
    <dbReference type="NCBI Taxonomy" id="31220"/>
    <lineage>
        <taxon>Eukaryota</taxon>
        <taxon>Metazoa</taxon>
        <taxon>Spiralia</taxon>
        <taxon>Lophotrochozoa</taxon>
        <taxon>Mollusca</taxon>
        <taxon>Gastropoda</taxon>
        <taxon>Caenogastropoda</taxon>
        <taxon>Littorinimorpha</taxon>
        <taxon>Littorinoidea</taxon>
        <taxon>Littorinidae</taxon>
        <taxon>Littorina</taxon>
    </lineage>
</organism>
<dbReference type="Gene3D" id="2.60.40.790">
    <property type="match status" value="1"/>
</dbReference>
<sequence>MALEKILAPSVVDTHFFDDIFEDVNREVYRMHHDLRQEMQRLTPRDPISAAGDSLEKHLKTLRDSVVSKEDGSQEFRFNVDLNAFKPEEINVTIKGNAVSIGAKHEDKSDKSSVMHAFSRSFTLPEGVDPENLTCSLSKDGVMTVKGPVDTPALDGPPEKKQKTIKE</sequence>
<feature type="compositionally biased region" description="Basic and acidic residues" evidence="3">
    <location>
        <begin position="157"/>
        <end position="167"/>
    </location>
</feature>
<dbReference type="GO" id="GO:0005634">
    <property type="term" value="C:nucleus"/>
    <property type="evidence" value="ECO:0007669"/>
    <property type="project" value="TreeGrafter"/>
</dbReference>
<dbReference type="PROSITE" id="PS01031">
    <property type="entry name" value="SHSP"/>
    <property type="match status" value="1"/>
</dbReference>
<feature type="domain" description="SHSP" evidence="4">
    <location>
        <begin position="57"/>
        <end position="167"/>
    </location>
</feature>
<dbReference type="CDD" id="cd06526">
    <property type="entry name" value="metazoan_ACD"/>
    <property type="match status" value="1"/>
</dbReference>
<dbReference type="PANTHER" id="PTHR45640">
    <property type="entry name" value="HEAT SHOCK PROTEIN HSP-12.2-RELATED"/>
    <property type="match status" value="1"/>
</dbReference>
<dbReference type="GO" id="GO:0005737">
    <property type="term" value="C:cytoplasm"/>
    <property type="evidence" value="ECO:0007669"/>
    <property type="project" value="TreeGrafter"/>
</dbReference>
<dbReference type="GO" id="GO:0051082">
    <property type="term" value="F:unfolded protein binding"/>
    <property type="evidence" value="ECO:0007669"/>
    <property type="project" value="TreeGrafter"/>
</dbReference>
<dbReference type="InterPro" id="IPR002068">
    <property type="entry name" value="A-crystallin/Hsp20_dom"/>
</dbReference>
<evidence type="ECO:0000259" key="4">
    <source>
        <dbReference type="PROSITE" id="PS01031"/>
    </source>
</evidence>
<evidence type="ECO:0000256" key="1">
    <source>
        <dbReference type="PROSITE-ProRule" id="PRU00285"/>
    </source>
</evidence>
<evidence type="ECO:0000256" key="2">
    <source>
        <dbReference type="RuleBase" id="RU003616"/>
    </source>
</evidence>
<accession>A0AAN9G7R1</accession>
<comment type="similarity">
    <text evidence="1 2">Belongs to the small heat shock protein (HSP20) family.</text>
</comment>
<keyword evidence="6" id="KW-1185">Reference proteome</keyword>
<evidence type="ECO:0000256" key="3">
    <source>
        <dbReference type="SAM" id="MobiDB-lite"/>
    </source>
</evidence>
<dbReference type="GO" id="GO:0042026">
    <property type="term" value="P:protein refolding"/>
    <property type="evidence" value="ECO:0007669"/>
    <property type="project" value="TreeGrafter"/>
</dbReference>
<protein>
    <recommendedName>
        <fullName evidence="4">SHSP domain-containing protein</fullName>
    </recommendedName>
</protein>
<dbReference type="InterPro" id="IPR001436">
    <property type="entry name" value="Alpha-crystallin/sHSP_animal"/>
</dbReference>
<dbReference type="InterPro" id="IPR008978">
    <property type="entry name" value="HSP20-like_chaperone"/>
</dbReference>
<reference evidence="5 6" key="1">
    <citation type="submission" date="2024-02" db="EMBL/GenBank/DDBJ databases">
        <title>Chromosome-scale genome assembly of the rough periwinkle Littorina saxatilis.</title>
        <authorList>
            <person name="De Jode A."/>
            <person name="Faria R."/>
            <person name="Formenti G."/>
            <person name="Sims Y."/>
            <person name="Smith T.P."/>
            <person name="Tracey A."/>
            <person name="Wood J.M.D."/>
            <person name="Zagrodzka Z.B."/>
            <person name="Johannesson K."/>
            <person name="Butlin R.K."/>
            <person name="Leder E.H."/>
        </authorList>
    </citation>
    <scope>NUCLEOTIDE SEQUENCE [LARGE SCALE GENOMIC DNA]</scope>
    <source>
        <strain evidence="5">Snail1</strain>
        <tissue evidence="5">Muscle</tissue>
    </source>
</reference>
<feature type="region of interest" description="Disordered" evidence="3">
    <location>
        <begin position="144"/>
        <end position="167"/>
    </location>
</feature>
<evidence type="ECO:0000313" key="5">
    <source>
        <dbReference type="EMBL" id="KAK7098688.1"/>
    </source>
</evidence>
<dbReference type="GO" id="GO:0009408">
    <property type="term" value="P:response to heat"/>
    <property type="evidence" value="ECO:0007669"/>
    <property type="project" value="TreeGrafter"/>
</dbReference>
<dbReference type="PRINTS" id="PR00299">
    <property type="entry name" value="ACRYSTALLIN"/>
</dbReference>
<proteinExistence type="inferred from homology"/>